<evidence type="ECO:0000313" key="2">
    <source>
        <dbReference type="EMBL" id="KAJ3514737.1"/>
    </source>
</evidence>
<feature type="region of interest" description="Disordered" evidence="1">
    <location>
        <begin position="1"/>
        <end position="22"/>
    </location>
</feature>
<feature type="compositionally biased region" description="Basic and acidic residues" evidence="1">
    <location>
        <begin position="1"/>
        <end position="10"/>
    </location>
</feature>
<comment type="caution">
    <text evidence="2">The sequence shown here is derived from an EMBL/GenBank/DDBJ whole genome shotgun (WGS) entry which is preliminary data.</text>
</comment>
<evidence type="ECO:0000313" key="3">
    <source>
        <dbReference type="Proteomes" id="UP001148786"/>
    </source>
</evidence>
<organism evidence="2 3">
    <name type="scientific">Agrocybe chaxingu</name>
    <dbReference type="NCBI Taxonomy" id="84603"/>
    <lineage>
        <taxon>Eukaryota</taxon>
        <taxon>Fungi</taxon>
        <taxon>Dikarya</taxon>
        <taxon>Basidiomycota</taxon>
        <taxon>Agaricomycotina</taxon>
        <taxon>Agaricomycetes</taxon>
        <taxon>Agaricomycetidae</taxon>
        <taxon>Agaricales</taxon>
        <taxon>Agaricineae</taxon>
        <taxon>Strophariaceae</taxon>
        <taxon>Agrocybe</taxon>
    </lineage>
</organism>
<name>A0A9W8MXU1_9AGAR</name>
<keyword evidence="3" id="KW-1185">Reference proteome</keyword>
<sequence length="435" mass="49438">MAAIKSKEDSLGTLSPLLDKPTPPPTRYPHYLATVCRRWKTVLDQLPRIWAKPIVFLNADIQETLADLNMSLILSKDVPLAIIVDHVLGMDGRGNAAYYRQEYANTRRVFNLLKPHLHRCKSIDFHTIRGLSLPSPSQDLSLISSTLRSLSLRCEEDDEHLADVILGPKLQETQDTVRMPLELENLCLSGYTIMDACRNAPYLFRSISGALMLSNYETKEDEDDAELVPLFLKALCLSQRGFGHLEITGIRLHSEPVSLNAFGGLGTSRVRASRITLKNLWSNTMSNLFDHLSFPIAESMDIRDYFLPRAMSRAVKTIRRLCFDHIASNDDLLHALEEWNGDRLVIKNCNCNLGNVLVLLAERRKAETCQVSEVFLYNCSDFSLKSLRALCDLFPAIQEIRVVGAKPPIYEQDEGWLHRELHMICWDGRFDGRRE</sequence>
<dbReference type="OrthoDB" id="3001771at2759"/>
<evidence type="ECO:0000256" key="1">
    <source>
        <dbReference type="SAM" id="MobiDB-lite"/>
    </source>
</evidence>
<dbReference type="EMBL" id="JANKHO010000130">
    <property type="protein sequence ID" value="KAJ3514737.1"/>
    <property type="molecule type" value="Genomic_DNA"/>
</dbReference>
<dbReference type="AlphaFoldDB" id="A0A9W8MXU1"/>
<gene>
    <name evidence="2" type="ORF">NLJ89_g2204</name>
</gene>
<reference evidence="2" key="1">
    <citation type="submission" date="2022-07" db="EMBL/GenBank/DDBJ databases">
        <title>Genome Sequence of Agrocybe chaxingu.</title>
        <authorList>
            <person name="Buettner E."/>
        </authorList>
    </citation>
    <scope>NUCLEOTIDE SEQUENCE</scope>
    <source>
        <strain evidence="2">MP-N11</strain>
    </source>
</reference>
<protein>
    <submittedName>
        <fullName evidence="2">Uncharacterized protein</fullName>
    </submittedName>
</protein>
<proteinExistence type="predicted"/>
<dbReference type="Proteomes" id="UP001148786">
    <property type="component" value="Unassembled WGS sequence"/>
</dbReference>
<accession>A0A9W8MXU1</accession>